<evidence type="ECO:0008006" key="4">
    <source>
        <dbReference type="Google" id="ProtNLM"/>
    </source>
</evidence>
<keyword evidence="1" id="KW-0413">Isomerase</keyword>
<dbReference type="SUPFAM" id="SSF53743">
    <property type="entry name" value="FucI/AraA N-terminal and middle domains"/>
    <property type="match status" value="1"/>
</dbReference>
<evidence type="ECO:0000313" key="3">
    <source>
        <dbReference type="EMBL" id="GAG18191.1"/>
    </source>
</evidence>
<dbReference type="PANTHER" id="PTHR36120">
    <property type="entry name" value="FUCOSE ISOMERASE"/>
    <property type="match status" value="1"/>
</dbReference>
<evidence type="ECO:0000256" key="2">
    <source>
        <dbReference type="ARBA" id="ARBA00023277"/>
    </source>
</evidence>
<proteinExistence type="predicted"/>
<dbReference type="GO" id="GO:0005737">
    <property type="term" value="C:cytoplasm"/>
    <property type="evidence" value="ECO:0007669"/>
    <property type="project" value="InterPro"/>
</dbReference>
<evidence type="ECO:0000256" key="1">
    <source>
        <dbReference type="ARBA" id="ARBA00023235"/>
    </source>
</evidence>
<dbReference type="PANTHER" id="PTHR36120:SF1">
    <property type="entry name" value="L-FUCOSE ISOMERASE C-TERMINAL DOMAIN-CONTAINING PROTEIN"/>
    <property type="match status" value="1"/>
</dbReference>
<protein>
    <recommendedName>
        <fullName evidence="4">Fucose isomerase</fullName>
    </recommendedName>
</protein>
<keyword evidence="2" id="KW-0119">Carbohydrate metabolism</keyword>
<sequence>DSLSREGLLFNRHEAGKAAKIFIDAEVDAVFAPHVNFGTEDAVAKLAKDVGKPFLLWGPRDEAPLKDGSRLRDSQCGLFATSKILSRFGVPFSYIVNSRVDSPVFERGFKTFLAAARAANSFHNARIGQVSTRPGDFYTVIVNEGELLERWGIETVPITLVDIEKAVLDMAKSDKRVNDEVSELKARVTFKDMEEDMIKRVAALKLMLIDWAERENLTAIAFQCWDALQLALGIVPCFVNSELTALGIPVACETDINGALT</sequence>
<name>X0WZL4_9ZZZZ</name>
<organism evidence="3">
    <name type="scientific">marine sediment metagenome</name>
    <dbReference type="NCBI Taxonomy" id="412755"/>
    <lineage>
        <taxon>unclassified sequences</taxon>
        <taxon>metagenomes</taxon>
        <taxon>ecological metagenomes</taxon>
    </lineage>
</organism>
<accession>X0WZL4</accession>
<dbReference type="AlphaFoldDB" id="X0WZL4"/>
<dbReference type="InterPro" id="IPR009015">
    <property type="entry name" value="Fucose_isomerase_N/cen_sf"/>
</dbReference>
<gene>
    <name evidence="3" type="ORF">S01H1_50821</name>
</gene>
<comment type="caution">
    <text evidence="3">The sequence shown here is derived from an EMBL/GenBank/DDBJ whole genome shotgun (WGS) entry which is preliminary data.</text>
</comment>
<dbReference type="GO" id="GO:0016861">
    <property type="term" value="F:intramolecular oxidoreductase activity, interconverting aldoses and ketoses"/>
    <property type="evidence" value="ECO:0007669"/>
    <property type="project" value="InterPro"/>
</dbReference>
<dbReference type="GO" id="GO:0005996">
    <property type="term" value="P:monosaccharide metabolic process"/>
    <property type="evidence" value="ECO:0007669"/>
    <property type="project" value="InterPro"/>
</dbReference>
<feature type="non-terminal residue" evidence="3">
    <location>
        <position position="1"/>
    </location>
</feature>
<reference evidence="3" key="1">
    <citation type="journal article" date="2014" name="Front. Microbiol.">
        <title>High frequency of phylogenetically diverse reductive dehalogenase-homologous genes in deep subseafloor sedimentary metagenomes.</title>
        <authorList>
            <person name="Kawai M."/>
            <person name="Futagami T."/>
            <person name="Toyoda A."/>
            <person name="Takaki Y."/>
            <person name="Nishi S."/>
            <person name="Hori S."/>
            <person name="Arai W."/>
            <person name="Tsubouchi T."/>
            <person name="Morono Y."/>
            <person name="Uchiyama I."/>
            <person name="Ito T."/>
            <person name="Fujiyama A."/>
            <person name="Inagaki F."/>
            <person name="Takami H."/>
        </authorList>
    </citation>
    <scope>NUCLEOTIDE SEQUENCE</scope>
    <source>
        <strain evidence="3">Expedition CK06-06</strain>
    </source>
</reference>
<dbReference type="EMBL" id="BARS01032763">
    <property type="protein sequence ID" value="GAG18191.1"/>
    <property type="molecule type" value="Genomic_DNA"/>
</dbReference>
<feature type="non-terminal residue" evidence="3">
    <location>
        <position position="261"/>
    </location>
</feature>